<feature type="non-terminal residue" evidence="2">
    <location>
        <position position="531"/>
    </location>
</feature>
<accession>D8Q6S8</accession>
<dbReference type="Proteomes" id="UP000007431">
    <property type="component" value="Unassembled WGS sequence"/>
</dbReference>
<dbReference type="InterPro" id="IPR001810">
    <property type="entry name" value="F-box_dom"/>
</dbReference>
<dbReference type="AlphaFoldDB" id="D8Q6S8"/>
<evidence type="ECO:0000259" key="1">
    <source>
        <dbReference type="PROSITE" id="PS50181"/>
    </source>
</evidence>
<proteinExistence type="predicted"/>
<gene>
    <name evidence="2" type="ORF">SCHCODRAFT_109509</name>
</gene>
<evidence type="ECO:0000313" key="3">
    <source>
        <dbReference type="Proteomes" id="UP000007431"/>
    </source>
</evidence>
<keyword evidence="3" id="KW-1185">Reference proteome</keyword>
<dbReference type="PROSITE" id="PS50181">
    <property type="entry name" value="FBOX"/>
    <property type="match status" value="1"/>
</dbReference>
<dbReference type="EMBL" id="GL377307">
    <property type="protein sequence ID" value="EFI95908.1"/>
    <property type="molecule type" value="Genomic_DNA"/>
</dbReference>
<feature type="domain" description="F-box" evidence="1">
    <location>
        <begin position="29"/>
        <end position="75"/>
    </location>
</feature>
<organism evidence="3">
    <name type="scientific">Schizophyllum commune (strain H4-8 / FGSC 9210)</name>
    <name type="common">Split gill fungus</name>
    <dbReference type="NCBI Taxonomy" id="578458"/>
    <lineage>
        <taxon>Eukaryota</taxon>
        <taxon>Fungi</taxon>
        <taxon>Dikarya</taxon>
        <taxon>Basidiomycota</taxon>
        <taxon>Agaricomycotina</taxon>
        <taxon>Agaricomycetes</taxon>
        <taxon>Agaricomycetidae</taxon>
        <taxon>Agaricales</taxon>
        <taxon>Schizophyllaceae</taxon>
        <taxon>Schizophyllum</taxon>
    </lineage>
</organism>
<name>D8Q6S8_SCHCM</name>
<dbReference type="InParanoid" id="D8Q6S8"/>
<dbReference type="HOGENOM" id="CLU_529084_0_0_1"/>
<dbReference type="SUPFAM" id="SSF81383">
    <property type="entry name" value="F-box domain"/>
    <property type="match status" value="1"/>
</dbReference>
<protein>
    <recommendedName>
        <fullName evidence="1">F-box domain-containing protein</fullName>
    </recommendedName>
</protein>
<dbReference type="Pfam" id="PF12937">
    <property type="entry name" value="F-box-like"/>
    <property type="match status" value="1"/>
</dbReference>
<reference evidence="2 3" key="1">
    <citation type="journal article" date="2010" name="Nat. Biotechnol.">
        <title>Genome sequence of the model mushroom Schizophyllum commune.</title>
        <authorList>
            <person name="Ohm R.A."/>
            <person name="de Jong J.F."/>
            <person name="Lugones L.G."/>
            <person name="Aerts A."/>
            <person name="Kothe E."/>
            <person name="Stajich J.E."/>
            <person name="de Vries R.P."/>
            <person name="Record E."/>
            <person name="Levasseur A."/>
            <person name="Baker S.E."/>
            <person name="Bartholomew K.A."/>
            <person name="Coutinho P.M."/>
            <person name="Erdmann S."/>
            <person name="Fowler T.J."/>
            <person name="Gathman A.C."/>
            <person name="Lombard V."/>
            <person name="Henrissat B."/>
            <person name="Knabe N."/>
            <person name="Kuees U."/>
            <person name="Lilly W.W."/>
            <person name="Lindquist E."/>
            <person name="Lucas S."/>
            <person name="Magnuson J.K."/>
            <person name="Piumi F."/>
            <person name="Raudaskoski M."/>
            <person name="Salamov A."/>
            <person name="Schmutz J."/>
            <person name="Schwarze F.W.M.R."/>
            <person name="vanKuyk P.A."/>
            <person name="Horton J.S."/>
            <person name="Grigoriev I.V."/>
            <person name="Woesten H.A.B."/>
        </authorList>
    </citation>
    <scope>NUCLEOTIDE SEQUENCE [LARGE SCALE GENOMIC DNA]</scope>
    <source>
        <strain evidence="3">H4-8 / FGSC 9210</strain>
    </source>
</reference>
<evidence type="ECO:0000313" key="2">
    <source>
        <dbReference type="EMBL" id="EFI95908.1"/>
    </source>
</evidence>
<dbReference type="VEuPathDB" id="FungiDB:SCHCODRAFT_02581950"/>
<dbReference type="InterPro" id="IPR036047">
    <property type="entry name" value="F-box-like_dom_sf"/>
</dbReference>
<sequence>MPIGSRKLSISSLFQYSRRQKESNATVVSFPLLDLPQEILERVIVLARPLDIVSLSRTCRVLHALTTQRRLWLEVAEIVTELNNMVIQRSLLDAMSLRDLIHFSASSTLFLRRLESLGQVKKPTRSAFRLRPRTQRALPVLFPPKRIEDDGIHATYLTLVSGGRFLLAQHTTPTGATARLLRLSDAGDGTLEVYEVAVKSFEGYCRIHNHWATSHRRTVLRFAVLEKFESSPSTLAIYDVDTATIQPEFTLVARSSDPLPALHPRSLVSHCDERRVALCGECAVAIWDFIHDRMVSFKCPRAEDPRYPYVRETLPPLAKLLMTERAEQHVKVVDNRVLYFQQSLILIYQLPEDADGHLCTLEPSFRLAVGDDGLTVNNVYFSRAPAIPNQPFRFHVHSWSSDTLRTYELPPGSGVPFSHPLRAVHCPRIEARDGCEAPRNPWAVQASASYTTCDGTCFIPRPSSGLRSTVLWFDLERENESGEGSDDVRAGHAELVHRDDFSRAQGIAFDPATGRLCVASESGGLLVADYV</sequence>